<protein>
    <submittedName>
        <fullName evidence="2">Uncharacterized protein</fullName>
    </submittedName>
</protein>
<sequence>MKNFYIGSLLTLASVFLIARLTEPRPLWQKVGLVLLLIALAAGAWWVITETA</sequence>
<accession>A0A7K0EJN9</accession>
<evidence type="ECO:0000256" key="1">
    <source>
        <dbReference type="SAM" id="Phobius"/>
    </source>
</evidence>
<keyword evidence="1" id="KW-0812">Transmembrane</keyword>
<evidence type="ECO:0000313" key="2">
    <source>
        <dbReference type="EMBL" id="MRS61741.1"/>
    </source>
</evidence>
<name>A0A7K0EJN9_9BACT</name>
<comment type="caution">
    <text evidence="2">The sequence shown here is derived from an EMBL/GenBank/DDBJ whole genome shotgun (WGS) entry which is preliminary data.</text>
</comment>
<gene>
    <name evidence="2" type="ORF">GJJ30_10625</name>
</gene>
<dbReference type="Proteomes" id="UP000441754">
    <property type="component" value="Unassembled WGS sequence"/>
</dbReference>
<keyword evidence="1" id="KW-0472">Membrane</keyword>
<dbReference type="AlphaFoldDB" id="A0A7K0EJN9"/>
<feature type="transmembrane region" description="Helical" evidence="1">
    <location>
        <begin position="31"/>
        <end position="48"/>
    </location>
</feature>
<proteinExistence type="predicted"/>
<dbReference type="EMBL" id="WJXZ01000006">
    <property type="protein sequence ID" value="MRS61741.1"/>
    <property type="molecule type" value="Genomic_DNA"/>
</dbReference>
<dbReference type="RefSeq" id="WP_154175134.1">
    <property type="nucleotide sequence ID" value="NZ_WJXZ01000006.1"/>
</dbReference>
<evidence type="ECO:0000313" key="3">
    <source>
        <dbReference type="Proteomes" id="UP000441754"/>
    </source>
</evidence>
<keyword evidence="3" id="KW-1185">Reference proteome</keyword>
<reference evidence="2 3" key="1">
    <citation type="journal article" date="2018" name="Antonie Van Leeuwenhoek">
        <title>Larkinella terrae sp. nov., isolated from soil on Jeju Island, South Korea.</title>
        <authorList>
            <person name="Ten L.N."/>
            <person name="Jeon J."/>
            <person name="Park S.J."/>
            <person name="Park S."/>
            <person name="Lee S.Y."/>
            <person name="Kim M.K."/>
            <person name="Jung H.Y."/>
        </authorList>
    </citation>
    <scope>NUCLEOTIDE SEQUENCE [LARGE SCALE GENOMIC DNA]</scope>
    <source>
        <strain evidence="2 3">KCTC 52001</strain>
    </source>
</reference>
<organism evidence="2 3">
    <name type="scientific">Larkinella terrae</name>
    <dbReference type="NCBI Taxonomy" id="2025311"/>
    <lineage>
        <taxon>Bacteria</taxon>
        <taxon>Pseudomonadati</taxon>
        <taxon>Bacteroidota</taxon>
        <taxon>Cytophagia</taxon>
        <taxon>Cytophagales</taxon>
        <taxon>Spirosomataceae</taxon>
        <taxon>Larkinella</taxon>
    </lineage>
</organism>
<keyword evidence="1" id="KW-1133">Transmembrane helix</keyword>